<accession>A0ABS7QP88</accession>
<dbReference type="Proteomes" id="UP001198565">
    <property type="component" value="Unassembled WGS sequence"/>
</dbReference>
<evidence type="ECO:0000313" key="3">
    <source>
        <dbReference type="Proteomes" id="UP001198565"/>
    </source>
</evidence>
<keyword evidence="3" id="KW-1185">Reference proteome</keyword>
<comment type="caution">
    <text evidence="2">The sequence shown here is derived from an EMBL/GenBank/DDBJ whole genome shotgun (WGS) entry which is preliminary data.</text>
</comment>
<feature type="compositionally biased region" description="Basic and acidic residues" evidence="1">
    <location>
        <begin position="9"/>
        <end position="26"/>
    </location>
</feature>
<protein>
    <submittedName>
        <fullName evidence="2">Uncharacterized protein</fullName>
    </submittedName>
</protein>
<proteinExistence type="predicted"/>
<feature type="region of interest" description="Disordered" evidence="1">
    <location>
        <begin position="1"/>
        <end position="26"/>
    </location>
</feature>
<sequence length="238" mass="25490">MGNAAATRMVEEARHQHTEGCGHRQEATPVQRAAAVQRANGTQTAAPRVDGNRLLDIIVGQNRTLGGFQFGPECRNNGGDNLISRPMEVEVKDGTKTARLAIHLNVMLRTGGEVAGQNGNSSSVHIRGSLFHLTARRLGSQNLIHQAGASILTASESVHVGRSNAAAGWNNRPDNTQRLADAAGVPAEQIITALQSRLPPSEMNDVIQRFKHDVGRVVIHALRPEVVNVTWDGDASFG</sequence>
<evidence type="ECO:0000313" key="2">
    <source>
        <dbReference type="EMBL" id="MBY8884994.1"/>
    </source>
</evidence>
<dbReference type="RefSeq" id="WP_222975904.1">
    <property type="nucleotide sequence ID" value="NZ_JAINVZ010000004.1"/>
</dbReference>
<name>A0ABS7QP88_9ACTN</name>
<gene>
    <name evidence="2" type="ORF">K7472_09070</name>
</gene>
<evidence type="ECO:0000256" key="1">
    <source>
        <dbReference type="SAM" id="MobiDB-lite"/>
    </source>
</evidence>
<dbReference type="EMBL" id="JAINVZ010000004">
    <property type="protein sequence ID" value="MBY8884994.1"/>
    <property type="molecule type" value="Genomic_DNA"/>
</dbReference>
<organism evidence="2 3">
    <name type="scientific">Streptantibioticus parmotrematis</name>
    <dbReference type="NCBI Taxonomy" id="2873249"/>
    <lineage>
        <taxon>Bacteria</taxon>
        <taxon>Bacillati</taxon>
        <taxon>Actinomycetota</taxon>
        <taxon>Actinomycetes</taxon>
        <taxon>Kitasatosporales</taxon>
        <taxon>Streptomycetaceae</taxon>
        <taxon>Streptantibioticus</taxon>
    </lineage>
</organism>
<reference evidence="2 3" key="1">
    <citation type="submission" date="2021-08" db="EMBL/GenBank/DDBJ databases">
        <title>Streptomyces sp. PTM05 isolated from lichen.</title>
        <authorList>
            <person name="Somphong A."/>
            <person name="Phongsopitanun W."/>
            <person name="Tanasupawat S."/>
        </authorList>
    </citation>
    <scope>NUCLEOTIDE SEQUENCE [LARGE SCALE GENOMIC DNA]</scope>
    <source>
        <strain evidence="2 3">Ptm05</strain>
    </source>
</reference>